<dbReference type="PANTHER" id="PTHR45752:SF196">
    <property type="entry name" value="GH17740P"/>
    <property type="match status" value="1"/>
</dbReference>
<evidence type="ECO:0000313" key="5">
    <source>
        <dbReference type="EMBL" id="KAK7099984.1"/>
    </source>
</evidence>
<dbReference type="InterPro" id="IPR050715">
    <property type="entry name" value="LRR-SigEffector_domain"/>
</dbReference>
<feature type="region of interest" description="Disordered" evidence="3">
    <location>
        <begin position="1"/>
        <end position="26"/>
    </location>
</feature>
<evidence type="ECO:0000256" key="3">
    <source>
        <dbReference type="SAM" id="MobiDB-lite"/>
    </source>
</evidence>
<evidence type="ECO:0000256" key="1">
    <source>
        <dbReference type="ARBA" id="ARBA00022614"/>
    </source>
</evidence>
<keyword evidence="2" id="KW-0677">Repeat</keyword>
<dbReference type="InterPro" id="IPR032675">
    <property type="entry name" value="LRR_dom_sf"/>
</dbReference>
<gene>
    <name evidence="5" type="ORF">V1264_023000</name>
</gene>
<evidence type="ECO:0000256" key="2">
    <source>
        <dbReference type="ARBA" id="ARBA00022737"/>
    </source>
</evidence>
<dbReference type="Pfam" id="PF23598">
    <property type="entry name" value="LRR_14"/>
    <property type="match status" value="1"/>
</dbReference>
<sequence>MAARQRGRGARGAFGGRGLKEDTSAGVHPSILKQARRSGQLNLSGRSLTEVPDTVWRINIDVPEEAKVVTLDNTEDRWWEQVELTKLILASNAITHLGDGLAQLPALTVLDIHDNRLASLPDALGELENLQKIDISRNQLHELPACIARLSNLVSLHAENNKLTQLCPEVVDCRKLEELDVSHNELEELPKYIGLLSCLFRLNVSNNNLSRLPPEIGAMNCLRYFDATHNRLTQLPEEFGCLRKLEQLYLRHNRLAYLPILHSCENLKELHLGNNAIMGITAEHLQHLGSITFLDLRDNKVVKLPEEIILLQGLERLDLTNNDISALPYALGTINSLKAVVLDGNPMKSIRRDIIMRGTVELKKYLRSRMEEPESAPTTVATNKKESVLPAAGDTQQNHDMHQFKAMDFGGQKCSEVPAELWETAMQAGVTNVNLSKNSFTQLPSNLILLEGTLTELNMGFNKISTLSPDIGLFPKLVFLDLRGNGMSSLPAEISSLQALRELTLSTNRFTEIPPPVYELKKLEILFMNENQVSTVDPAGVQRLGVLGTLDLQNNNISQVAPELGNCTSIKSLQLGGNPCRNPRPALIAKGTNAIMEYLRSRIIT</sequence>
<accession>A0AAN9B8Q7</accession>
<keyword evidence="1" id="KW-0433">Leucine-rich repeat</keyword>
<dbReference type="PANTHER" id="PTHR45752">
    <property type="entry name" value="LEUCINE-RICH REPEAT-CONTAINING"/>
    <property type="match status" value="1"/>
</dbReference>
<dbReference type="InterPro" id="IPR055414">
    <property type="entry name" value="LRR_R13L4/SHOC2-like"/>
</dbReference>
<dbReference type="Gene3D" id="3.80.10.10">
    <property type="entry name" value="Ribonuclease Inhibitor"/>
    <property type="match status" value="3"/>
</dbReference>
<dbReference type="SUPFAM" id="SSF52058">
    <property type="entry name" value="L domain-like"/>
    <property type="match status" value="2"/>
</dbReference>
<evidence type="ECO:0000313" key="6">
    <source>
        <dbReference type="Proteomes" id="UP001374579"/>
    </source>
</evidence>
<dbReference type="Pfam" id="PF13855">
    <property type="entry name" value="LRR_8"/>
    <property type="match status" value="2"/>
</dbReference>
<dbReference type="InterPro" id="IPR003591">
    <property type="entry name" value="Leu-rich_rpt_typical-subtyp"/>
</dbReference>
<dbReference type="AlphaFoldDB" id="A0AAN9B8Q7"/>
<dbReference type="SMART" id="SM00364">
    <property type="entry name" value="LRR_BAC"/>
    <property type="match status" value="10"/>
</dbReference>
<dbReference type="FunFam" id="3.80.10.10:FF:000193">
    <property type="entry name" value="Leucine-rich repeat-containing protein 40"/>
    <property type="match status" value="1"/>
</dbReference>
<proteinExistence type="predicted"/>
<name>A0AAN9B8Q7_9CAEN</name>
<comment type="caution">
    <text evidence="5">The sequence shown here is derived from an EMBL/GenBank/DDBJ whole genome shotgun (WGS) entry which is preliminary data.</text>
</comment>
<feature type="domain" description="Disease resistance R13L4/SHOC-2-like LRR" evidence="4">
    <location>
        <begin position="471"/>
        <end position="575"/>
    </location>
</feature>
<dbReference type="EMBL" id="JBAMIC010000011">
    <property type="protein sequence ID" value="KAK7099984.1"/>
    <property type="molecule type" value="Genomic_DNA"/>
</dbReference>
<dbReference type="InterPro" id="IPR001611">
    <property type="entry name" value="Leu-rich_rpt"/>
</dbReference>
<dbReference type="FunFam" id="3.80.10.10:FF:000116">
    <property type="entry name" value="Leucine-rich repeat-containing protein 40"/>
    <property type="match status" value="1"/>
</dbReference>
<keyword evidence="6" id="KW-1185">Reference proteome</keyword>
<dbReference type="Proteomes" id="UP001374579">
    <property type="component" value="Unassembled WGS sequence"/>
</dbReference>
<evidence type="ECO:0000259" key="4">
    <source>
        <dbReference type="Pfam" id="PF23598"/>
    </source>
</evidence>
<organism evidence="5 6">
    <name type="scientific">Littorina saxatilis</name>
    <dbReference type="NCBI Taxonomy" id="31220"/>
    <lineage>
        <taxon>Eukaryota</taxon>
        <taxon>Metazoa</taxon>
        <taxon>Spiralia</taxon>
        <taxon>Lophotrochozoa</taxon>
        <taxon>Mollusca</taxon>
        <taxon>Gastropoda</taxon>
        <taxon>Caenogastropoda</taxon>
        <taxon>Littorinimorpha</taxon>
        <taxon>Littorinoidea</taxon>
        <taxon>Littorinidae</taxon>
        <taxon>Littorina</taxon>
    </lineage>
</organism>
<dbReference type="SMART" id="SM00369">
    <property type="entry name" value="LRR_TYP"/>
    <property type="match status" value="14"/>
</dbReference>
<dbReference type="Pfam" id="PF13516">
    <property type="entry name" value="LRR_6"/>
    <property type="match status" value="1"/>
</dbReference>
<reference evidence="5 6" key="1">
    <citation type="submission" date="2024-02" db="EMBL/GenBank/DDBJ databases">
        <title>Chromosome-scale genome assembly of the rough periwinkle Littorina saxatilis.</title>
        <authorList>
            <person name="De Jode A."/>
            <person name="Faria R."/>
            <person name="Formenti G."/>
            <person name="Sims Y."/>
            <person name="Smith T.P."/>
            <person name="Tracey A."/>
            <person name="Wood J.M.D."/>
            <person name="Zagrodzka Z.B."/>
            <person name="Johannesson K."/>
            <person name="Butlin R.K."/>
            <person name="Leder E.H."/>
        </authorList>
    </citation>
    <scope>NUCLEOTIDE SEQUENCE [LARGE SCALE GENOMIC DNA]</scope>
    <source>
        <strain evidence="5">Snail1</strain>
        <tissue evidence="5">Muscle</tissue>
    </source>
</reference>
<dbReference type="PROSITE" id="PS51450">
    <property type="entry name" value="LRR"/>
    <property type="match status" value="2"/>
</dbReference>
<protein>
    <recommendedName>
        <fullName evidence="4">Disease resistance R13L4/SHOC-2-like LRR domain-containing protein</fullName>
    </recommendedName>
</protein>